<organism evidence="2 3">
    <name type="scientific">Nitrincola lacisaponensis</name>
    <dbReference type="NCBI Taxonomy" id="267850"/>
    <lineage>
        <taxon>Bacteria</taxon>
        <taxon>Pseudomonadati</taxon>
        <taxon>Pseudomonadota</taxon>
        <taxon>Gammaproteobacteria</taxon>
        <taxon>Oceanospirillales</taxon>
        <taxon>Oceanospirillaceae</taxon>
        <taxon>Nitrincola</taxon>
    </lineage>
</organism>
<protein>
    <submittedName>
        <fullName evidence="2">Type IIA topoisomerase (DNA gyrase/topo II, topoisomerase IV), A subunit</fullName>
    </submittedName>
</protein>
<dbReference type="OrthoDB" id="5741786at2"/>
<proteinExistence type="predicted"/>
<dbReference type="Pfam" id="PF16234">
    <property type="entry name" value="DUF4892"/>
    <property type="match status" value="1"/>
</dbReference>
<feature type="chain" id="PRO_5001620080" evidence="1">
    <location>
        <begin position="23"/>
        <end position="291"/>
    </location>
</feature>
<name>A0A063Y1C3_9GAMM</name>
<evidence type="ECO:0000313" key="3">
    <source>
        <dbReference type="Proteomes" id="UP000027318"/>
    </source>
</evidence>
<dbReference type="GO" id="GO:0016853">
    <property type="term" value="F:isomerase activity"/>
    <property type="evidence" value="ECO:0007669"/>
    <property type="project" value="UniProtKB-KW"/>
</dbReference>
<dbReference type="Proteomes" id="UP000027318">
    <property type="component" value="Unassembled WGS sequence"/>
</dbReference>
<dbReference type="STRING" id="267850.ADINL_3026"/>
<keyword evidence="3" id="KW-1185">Reference proteome</keyword>
<comment type="caution">
    <text evidence="2">The sequence shown here is derived from an EMBL/GenBank/DDBJ whole genome shotgun (WGS) entry which is preliminary data.</text>
</comment>
<dbReference type="InterPro" id="IPR032608">
    <property type="entry name" value="DUF4892"/>
</dbReference>
<feature type="signal peptide" evidence="1">
    <location>
        <begin position="1"/>
        <end position="22"/>
    </location>
</feature>
<reference evidence="2 3" key="1">
    <citation type="journal article" date="2005" name="Int. J. Syst. Evol. Microbiol.">
        <title>Nitrincola lacisaponensis gen. nov., sp. nov., a novel alkaliphilic bacterium isolated from an alkaline, saline lake.</title>
        <authorList>
            <person name="Dimitriu P.A."/>
            <person name="Shukla S.K."/>
            <person name="Conradt J."/>
            <person name="Marquez M.C."/>
            <person name="Ventosa A."/>
            <person name="Maglia A."/>
            <person name="Peyton B.M."/>
            <person name="Pinkart H.C."/>
            <person name="Mormile M.R."/>
        </authorList>
    </citation>
    <scope>NUCLEOTIDE SEQUENCE [LARGE SCALE GENOMIC DNA]</scope>
    <source>
        <strain evidence="2 3">4CA</strain>
    </source>
</reference>
<dbReference type="RefSeq" id="WP_051632876.1">
    <property type="nucleotide sequence ID" value="NZ_JBKBNO010000003.1"/>
</dbReference>
<dbReference type="EMBL" id="JMSZ01000042">
    <property type="protein sequence ID" value="KDE38571.1"/>
    <property type="molecule type" value="Genomic_DNA"/>
</dbReference>
<dbReference type="AlphaFoldDB" id="A0A063Y1C3"/>
<keyword evidence="1" id="KW-0732">Signal</keyword>
<accession>A0A063Y1C3</accession>
<evidence type="ECO:0000313" key="2">
    <source>
        <dbReference type="EMBL" id="KDE38571.1"/>
    </source>
</evidence>
<gene>
    <name evidence="2" type="ORF">ADINL_3026</name>
</gene>
<keyword evidence="2" id="KW-0413">Isomerase</keyword>
<sequence>MYDRSIRFYALVALLFVSPLQAANQLPDWFEPYPLATLENQTSRQVPDYQLPLSQITRIQGLLRTQSERRLSGQLVRRTWQLSSGNTPEQGFEHVRDQLLRQNADILYECSSRQCGASNLWANQVFGYANLLGVDSAQYYLAAEIPTGHVAVYAVRRGNGRVYLHVDYIHSESMAAAAVAGVSEMTWQQRFAAQGYVDLRDWRIGQPDVLDQLLQLLNESSTLQLRLVVHQRVTSGDTGLTESNAQAQQLEAELIDAGIAAERISVYGVGSLAPSVLGEADTALTLIRLLE</sequence>
<evidence type="ECO:0000256" key="1">
    <source>
        <dbReference type="SAM" id="SignalP"/>
    </source>
</evidence>